<protein>
    <submittedName>
        <fullName evidence="1">Uncharacterized protein</fullName>
    </submittedName>
</protein>
<reference evidence="1 2" key="1">
    <citation type="submission" date="2015-12" db="EMBL/GenBank/DDBJ databases">
        <title>Draft genome sequence of Moniliophthora roreri, the causal agent of frosty pod rot of cacao.</title>
        <authorList>
            <person name="Aime M.C."/>
            <person name="Diaz-Valderrama J.R."/>
            <person name="Kijpornyongpan T."/>
            <person name="Phillips-Mora W."/>
        </authorList>
    </citation>
    <scope>NUCLEOTIDE SEQUENCE [LARGE SCALE GENOMIC DNA]</scope>
    <source>
        <strain evidence="1 2">MCA 2952</strain>
    </source>
</reference>
<dbReference type="Proteomes" id="UP000054988">
    <property type="component" value="Unassembled WGS sequence"/>
</dbReference>
<comment type="caution">
    <text evidence="1">The sequence shown here is derived from an EMBL/GenBank/DDBJ whole genome shotgun (WGS) entry which is preliminary data.</text>
</comment>
<dbReference type="AlphaFoldDB" id="A0A0W0EUI9"/>
<sequence length="302" mass="34692">MKPSFRFTLATEIPGLNRSQPSQPQKVAKITTPESHCSFPPLYRPATPILPHMDREAALLDAIARLCLFDEGGAAKVSASTVLQQDGLLHTTLYVIFHEWPHGYAHQETMDKVTVQLQKLFTTLKKFSPSHPAHEDLLNLVHEFGQIRLRKSINKWRAAWTSEKKHLYQMVENASDHFTPQEIQSLACVFMQIDIILDSVDRECSRWARVATQHAHFWWSKLGLSSRDLRAISWPLLERLDAFVNDNSGQTGKKLLSFNMQQWITDMLDLNFAVLHLTKFTMLKYSDELLRGRLEVIVVDDC</sequence>
<proteinExistence type="predicted"/>
<name>A0A0W0EUI9_MONRR</name>
<evidence type="ECO:0000313" key="2">
    <source>
        <dbReference type="Proteomes" id="UP000054988"/>
    </source>
</evidence>
<accession>A0A0W0EUI9</accession>
<organism evidence="1 2">
    <name type="scientific">Moniliophthora roreri</name>
    <name type="common">Frosty pod rot fungus</name>
    <name type="synonym">Monilia roreri</name>
    <dbReference type="NCBI Taxonomy" id="221103"/>
    <lineage>
        <taxon>Eukaryota</taxon>
        <taxon>Fungi</taxon>
        <taxon>Dikarya</taxon>
        <taxon>Basidiomycota</taxon>
        <taxon>Agaricomycotina</taxon>
        <taxon>Agaricomycetes</taxon>
        <taxon>Agaricomycetidae</taxon>
        <taxon>Agaricales</taxon>
        <taxon>Marasmiineae</taxon>
        <taxon>Marasmiaceae</taxon>
        <taxon>Moniliophthora</taxon>
    </lineage>
</organism>
<gene>
    <name evidence="1" type="ORF">WG66_19673</name>
</gene>
<evidence type="ECO:0000313" key="1">
    <source>
        <dbReference type="EMBL" id="KTB27753.1"/>
    </source>
</evidence>
<dbReference type="EMBL" id="LATX01002520">
    <property type="protein sequence ID" value="KTB27753.1"/>
    <property type="molecule type" value="Genomic_DNA"/>
</dbReference>